<feature type="transmembrane region" description="Helical" evidence="2">
    <location>
        <begin position="79"/>
        <end position="98"/>
    </location>
</feature>
<dbReference type="AlphaFoldDB" id="A0A6A8DFV7"/>
<accession>A0A6A8DFV7</accession>
<sequence length="99" mass="11434">MIKDLYAKQKMIEDKLEDLESTADEIEEFLNTKTGSEEVKDIVEQLIKDKQLVTKADLDYYHEKMEVYVKNTQVMMIKWVIGTGLSSIAAITSLIRIFS</sequence>
<evidence type="ECO:0000256" key="2">
    <source>
        <dbReference type="SAM" id="Phobius"/>
    </source>
</evidence>
<comment type="caution">
    <text evidence="3">The sequence shown here is derived from an EMBL/GenBank/DDBJ whole genome shotgun (WGS) entry which is preliminary data.</text>
</comment>
<dbReference type="Proteomes" id="UP000799092">
    <property type="component" value="Unassembled WGS sequence"/>
</dbReference>
<evidence type="ECO:0008006" key="5">
    <source>
        <dbReference type="Google" id="ProtNLM"/>
    </source>
</evidence>
<dbReference type="OrthoDB" id="2706879at2"/>
<dbReference type="EMBL" id="WJNG01000016">
    <property type="protein sequence ID" value="MRH44514.1"/>
    <property type="molecule type" value="Genomic_DNA"/>
</dbReference>
<keyword evidence="1" id="KW-0175">Coiled coil</keyword>
<reference evidence="3" key="1">
    <citation type="submission" date="2019-11" db="EMBL/GenBank/DDBJ databases">
        <authorList>
            <person name="Li J."/>
        </authorList>
    </citation>
    <scope>NUCLEOTIDE SEQUENCE</scope>
    <source>
        <strain evidence="3">B6B</strain>
    </source>
</reference>
<evidence type="ECO:0000256" key="1">
    <source>
        <dbReference type="SAM" id="Coils"/>
    </source>
</evidence>
<keyword evidence="2" id="KW-1133">Transmembrane helix</keyword>
<evidence type="ECO:0000313" key="3">
    <source>
        <dbReference type="EMBL" id="MRH44514.1"/>
    </source>
</evidence>
<name>A0A6A8DFV7_9BACI</name>
<feature type="coiled-coil region" evidence="1">
    <location>
        <begin position="2"/>
        <end position="32"/>
    </location>
</feature>
<keyword evidence="2" id="KW-0472">Membrane</keyword>
<organism evidence="3 4">
    <name type="scientific">Aquibacillus halophilus</name>
    <dbReference type="NCBI Taxonomy" id="930132"/>
    <lineage>
        <taxon>Bacteria</taxon>
        <taxon>Bacillati</taxon>
        <taxon>Bacillota</taxon>
        <taxon>Bacilli</taxon>
        <taxon>Bacillales</taxon>
        <taxon>Bacillaceae</taxon>
        <taxon>Aquibacillus</taxon>
    </lineage>
</organism>
<keyword evidence="4" id="KW-1185">Reference proteome</keyword>
<dbReference type="RefSeq" id="WP_153738127.1">
    <property type="nucleotide sequence ID" value="NZ_WJNG01000016.1"/>
</dbReference>
<evidence type="ECO:0000313" key="4">
    <source>
        <dbReference type="Proteomes" id="UP000799092"/>
    </source>
</evidence>
<gene>
    <name evidence="3" type="ORF">GH741_17865</name>
</gene>
<keyword evidence="2" id="KW-0812">Transmembrane</keyword>
<protein>
    <recommendedName>
        <fullName evidence="5">DUF1640 domain-containing protein</fullName>
    </recommendedName>
</protein>
<proteinExistence type="predicted"/>